<name>A0A7W8A7V8_9ACTN</name>
<comment type="caution">
    <text evidence="1">The sequence shown here is derived from an EMBL/GenBank/DDBJ whole genome shotgun (WGS) entry which is preliminary data.</text>
</comment>
<evidence type="ECO:0000313" key="1">
    <source>
        <dbReference type="EMBL" id="MBB5080674.1"/>
    </source>
</evidence>
<dbReference type="SUPFAM" id="SSF56024">
    <property type="entry name" value="Phospholipase D/nuclease"/>
    <property type="match status" value="1"/>
</dbReference>
<sequence length="191" mass="21305">MEEADLWPEVAGNRRPISTEVRAVYQHRHQVPQAFWREYFASARRTIDILTYSGLFLAEDTTIVRTIGHRARQGVKVRMLLGNPDSAEVATRGADEKIGPEVMAARIRNALALYMPLLDIPGVEARLHGTTLYNSMYRADDRLIVNTHAYGTPAAQAPVIHLQITGDEGAAAVYLASFERVWTDTNCIDAQ</sequence>
<protein>
    <recommendedName>
        <fullName evidence="3">XRE family transcriptional regulator</fullName>
    </recommendedName>
</protein>
<evidence type="ECO:0000313" key="2">
    <source>
        <dbReference type="Proteomes" id="UP000568380"/>
    </source>
</evidence>
<dbReference type="AlphaFoldDB" id="A0A7W8A7V8"/>
<organism evidence="1 2">
    <name type="scientific">Nonomuraea endophytica</name>
    <dbReference type="NCBI Taxonomy" id="714136"/>
    <lineage>
        <taxon>Bacteria</taxon>
        <taxon>Bacillati</taxon>
        <taxon>Actinomycetota</taxon>
        <taxon>Actinomycetes</taxon>
        <taxon>Streptosporangiales</taxon>
        <taxon>Streptosporangiaceae</taxon>
        <taxon>Nonomuraea</taxon>
    </lineage>
</organism>
<dbReference type="Gene3D" id="3.30.870.10">
    <property type="entry name" value="Endonuclease Chain A"/>
    <property type="match status" value="1"/>
</dbReference>
<accession>A0A7W8A7V8</accession>
<dbReference type="RefSeq" id="WP_246509662.1">
    <property type="nucleotide sequence ID" value="NZ_JACHIN010000009.1"/>
</dbReference>
<proteinExistence type="predicted"/>
<keyword evidence="2" id="KW-1185">Reference proteome</keyword>
<gene>
    <name evidence="1" type="ORF">HNR40_006163</name>
</gene>
<dbReference type="Proteomes" id="UP000568380">
    <property type="component" value="Unassembled WGS sequence"/>
</dbReference>
<reference evidence="1 2" key="1">
    <citation type="submission" date="2020-08" db="EMBL/GenBank/DDBJ databases">
        <title>Genomic Encyclopedia of Type Strains, Phase IV (KMG-IV): sequencing the most valuable type-strain genomes for metagenomic binning, comparative biology and taxonomic classification.</title>
        <authorList>
            <person name="Goeker M."/>
        </authorList>
    </citation>
    <scope>NUCLEOTIDE SEQUENCE [LARGE SCALE GENOMIC DNA]</scope>
    <source>
        <strain evidence="1 2">DSM 45385</strain>
    </source>
</reference>
<dbReference type="EMBL" id="JACHIN010000009">
    <property type="protein sequence ID" value="MBB5080674.1"/>
    <property type="molecule type" value="Genomic_DNA"/>
</dbReference>
<evidence type="ECO:0008006" key="3">
    <source>
        <dbReference type="Google" id="ProtNLM"/>
    </source>
</evidence>